<dbReference type="NCBIfam" id="NF004392">
    <property type="entry name" value="PRK05751.1-3"/>
    <property type="match status" value="1"/>
</dbReference>
<accession>A0A3B0W404</accession>
<dbReference type="NCBIfam" id="TIGR00809">
    <property type="entry name" value="secB"/>
    <property type="match status" value="1"/>
</dbReference>
<dbReference type="NCBIfam" id="NF004393">
    <property type="entry name" value="PRK05751.1-4"/>
    <property type="match status" value="1"/>
</dbReference>
<dbReference type="Pfam" id="PF02556">
    <property type="entry name" value="SecB"/>
    <property type="match status" value="1"/>
</dbReference>
<dbReference type="PRINTS" id="PR01594">
    <property type="entry name" value="SECBCHAPRONE"/>
</dbReference>
<dbReference type="InterPro" id="IPR035958">
    <property type="entry name" value="SecB-like_sf"/>
</dbReference>
<dbReference type="HAMAP" id="MF_00821">
    <property type="entry name" value="SecB"/>
    <property type="match status" value="1"/>
</dbReference>
<evidence type="ECO:0000313" key="1">
    <source>
        <dbReference type="EMBL" id="VAW45437.1"/>
    </source>
</evidence>
<proteinExistence type="inferred from homology"/>
<protein>
    <submittedName>
        <fullName evidence="1">Protein-export protein SecB (Maintains pre-export unfolded state)</fullName>
    </submittedName>
</protein>
<dbReference type="GO" id="GO:0051262">
    <property type="term" value="P:protein tetramerization"/>
    <property type="evidence" value="ECO:0007669"/>
    <property type="project" value="InterPro"/>
</dbReference>
<dbReference type="SUPFAM" id="SSF54611">
    <property type="entry name" value="SecB-like"/>
    <property type="match status" value="1"/>
</dbReference>
<dbReference type="PANTHER" id="PTHR36918">
    <property type="match status" value="1"/>
</dbReference>
<dbReference type="AlphaFoldDB" id="A0A3B0W404"/>
<dbReference type="EMBL" id="UOFB01000083">
    <property type="protein sequence ID" value="VAW45437.1"/>
    <property type="molecule type" value="Genomic_DNA"/>
</dbReference>
<dbReference type="InterPro" id="IPR003708">
    <property type="entry name" value="SecB"/>
</dbReference>
<reference evidence="1" key="1">
    <citation type="submission" date="2018-06" db="EMBL/GenBank/DDBJ databases">
        <authorList>
            <person name="Zhirakovskaya E."/>
        </authorList>
    </citation>
    <scope>NUCLEOTIDE SEQUENCE</scope>
</reference>
<dbReference type="Gene3D" id="3.10.420.10">
    <property type="entry name" value="SecB-like"/>
    <property type="match status" value="1"/>
</dbReference>
<dbReference type="GO" id="GO:0051082">
    <property type="term" value="F:unfolded protein binding"/>
    <property type="evidence" value="ECO:0007669"/>
    <property type="project" value="InterPro"/>
</dbReference>
<sequence>MSEAPQHVFTIQKIYTKDISFESPNAPGIFASEFQPKLSIDLNVETKKLEGDMYHVVVRVTATTKVDEKVAFLCEVEQAGVFTISGFTEEEMGYMLAVQGPGILFPYAREVVSDLVARGGFPQLLLEPVNFELMYHEHLQKADANGEKPTEQ</sequence>
<name>A0A3B0W404_9ZZZZ</name>
<dbReference type="PANTHER" id="PTHR36918:SF1">
    <property type="entry name" value="PROTEIN-EXPORT PROTEIN SECB"/>
    <property type="match status" value="1"/>
</dbReference>
<organism evidence="1">
    <name type="scientific">hydrothermal vent metagenome</name>
    <dbReference type="NCBI Taxonomy" id="652676"/>
    <lineage>
        <taxon>unclassified sequences</taxon>
        <taxon>metagenomes</taxon>
        <taxon>ecological metagenomes</taxon>
    </lineage>
</organism>
<gene>
    <name evidence="1" type="ORF">MNBD_GAMMA04-1662</name>
</gene>
<dbReference type="GO" id="GO:0015031">
    <property type="term" value="P:protein transport"/>
    <property type="evidence" value="ECO:0007669"/>
    <property type="project" value="InterPro"/>
</dbReference>